<feature type="transmembrane region" description="Helical" evidence="2">
    <location>
        <begin position="162"/>
        <end position="183"/>
    </location>
</feature>
<dbReference type="PANTHER" id="PTHR46115">
    <property type="entry name" value="THIOREDOXIN-LIKE PROTEIN 1"/>
    <property type="match status" value="1"/>
</dbReference>
<dbReference type="VEuPathDB" id="AmoebaDB:NfTy_016260"/>
<feature type="domain" description="Thioredoxin" evidence="3">
    <location>
        <begin position="1"/>
        <end position="105"/>
    </location>
</feature>
<dbReference type="PRINTS" id="PR00421">
    <property type="entry name" value="THIOREDOXIN"/>
</dbReference>
<dbReference type="Gene3D" id="3.40.30.10">
    <property type="entry name" value="Glutaredoxin"/>
    <property type="match status" value="1"/>
</dbReference>
<dbReference type="SUPFAM" id="SSF52833">
    <property type="entry name" value="Thioredoxin-like"/>
    <property type="match status" value="1"/>
</dbReference>
<keyword evidence="2" id="KW-0472">Membrane</keyword>
<dbReference type="Proteomes" id="UP000444721">
    <property type="component" value="Unassembled WGS sequence"/>
</dbReference>
<dbReference type="AlphaFoldDB" id="A0A6A5C0L4"/>
<dbReference type="EMBL" id="VFQX01000007">
    <property type="protein sequence ID" value="KAF0983017.1"/>
    <property type="molecule type" value="Genomic_DNA"/>
</dbReference>
<keyword evidence="2" id="KW-1133">Transmembrane helix</keyword>
<dbReference type="VEuPathDB" id="AmoebaDB:NF0086560"/>
<dbReference type="Pfam" id="PF00085">
    <property type="entry name" value="Thioredoxin"/>
    <property type="match status" value="1"/>
</dbReference>
<accession>A0A6A5C0L4</accession>
<keyword evidence="2" id="KW-0812">Transmembrane</keyword>
<dbReference type="OrthoDB" id="10263751at2759"/>
<dbReference type="InterPro" id="IPR036249">
    <property type="entry name" value="Thioredoxin-like_sf"/>
</dbReference>
<evidence type="ECO:0000313" key="5">
    <source>
        <dbReference type="Proteomes" id="UP000444721"/>
    </source>
</evidence>
<evidence type="ECO:0000313" key="4">
    <source>
        <dbReference type="EMBL" id="KAF0983017.1"/>
    </source>
</evidence>
<gene>
    <name evidence="4" type="ORF">FDP41_010995</name>
</gene>
<keyword evidence="5" id="KW-1185">Reference proteome</keyword>
<dbReference type="RefSeq" id="XP_044567730.1">
    <property type="nucleotide sequence ID" value="XM_044701354.1"/>
</dbReference>
<evidence type="ECO:0000256" key="1">
    <source>
        <dbReference type="ARBA" id="ARBA00023157"/>
    </source>
</evidence>
<dbReference type="GeneID" id="68118210"/>
<dbReference type="PROSITE" id="PS51352">
    <property type="entry name" value="THIOREDOXIN_2"/>
    <property type="match status" value="1"/>
</dbReference>
<dbReference type="OMA" id="SSAWGMF"/>
<keyword evidence="1" id="KW-1015">Disulfide bond</keyword>
<dbReference type="InterPro" id="IPR013766">
    <property type="entry name" value="Thioredoxin_domain"/>
</dbReference>
<dbReference type="CDD" id="cd02947">
    <property type="entry name" value="TRX_family"/>
    <property type="match status" value="1"/>
</dbReference>
<organism evidence="4 5">
    <name type="scientific">Naegleria fowleri</name>
    <name type="common">Brain eating amoeba</name>
    <dbReference type="NCBI Taxonomy" id="5763"/>
    <lineage>
        <taxon>Eukaryota</taxon>
        <taxon>Discoba</taxon>
        <taxon>Heterolobosea</taxon>
        <taxon>Tetramitia</taxon>
        <taxon>Eutetramitia</taxon>
        <taxon>Vahlkampfiidae</taxon>
        <taxon>Naegleria</taxon>
    </lineage>
</organism>
<dbReference type="VEuPathDB" id="AmoebaDB:FDP41_010995"/>
<reference evidence="4 5" key="1">
    <citation type="journal article" date="2019" name="Sci. Rep.">
        <title>Nanopore sequencing improves the draft genome of the human pathogenic amoeba Naegleria fowleri.</title>
        <authorList>
            <person name="Liechti N."/>
            <person name="Schurch N."/>
            <person name="Bruggmann R."/>
            <person name="Wittwer M."/>
        </authorList>
    </citation>
    <scope>NUCLEOTIDE SEQUENCE [LARGE SCALE GENOMIC DNA]</scope>
    <source>
        <strain evidence="4 5">ATCC 30894</strain>
    </source>
</reference>
<comment type="caution">
    <text evidence="4">The sequence shown here is derived from an EMBL/GenBank/DDBJ whole genome shotgun (WGS) entry which is preliminary data.</text>
</comment>
<protein>
    <recommendedName>
        <fullName evidence="3">Thioredoxin domain-containing protein</fullName>
    </recommendedName>
</protein>
<evidence type="ECO:0000259" key="3">
    <source>
        <dbReference type="PROSITE" id="PS51352"/>
    </source>
</evidence>
<name>A0A6A5C0L4_NAEFO</name>
<sequence>MKAVEVSTQRKFSEFINKSNLTVVDFFATWCGPCMQAKPLFEALAAKYPSSNFIAVNVDNSSDISSEYGVSSLPTFMFFKKGAKLGQVIGADLNKVEEMIKKHGTAVSGGSFPMTGGRVLGSSSSSSTIYPNLITGGGSSAWGMFNPLIRKANTIPVEQRPVYFLAGVVCVYMVLRFVLNILFK</sequence>
<proteinExistence type="predicted"/>
<evidence type="ECO:0000256" key="2">
    <source>
        <dbReference type="SAM" id="Phobius"/>
    </source>
</evidence>